<evidence type="ECO:0000256" key="2">
    <source>
        <dbReference type="ARBA" id="ARBA00022723"/>
    </source>
</evidence>
<evidence type="ECO:0000256" key="1">
    <source>
        <dbReference type="ARBA" id="ARBA00022617"/>
    </source>
</evidence>
<evidence type="ECO:0000259" key="4">
    <source>
        <dbReference type="PROSITE" id="PS51007"/>
    </source>
</evidence>
<dbReference type="Pfam" id="PF13442">
    <property type="entry name" value="Cytochrome_CBB3"/>
    <property type="match status" value="1"/>
</dbReference>
<proteinExistence type="predicted"/>
<feature type="domain" description="Cytochrome c" evidence="4">
    <location>
        <begin position="177"/>
        <end position="275"/>
    </location>
</feature>
<evidence type="ECO:0000256" key="3">
    <source>
        <dbReference type="ARBA" id="ARBA00023004"/>
    </source>
</evidence>
<reference evidence="5" key="1">
    <citation type="submission" date="2018-06" db="EMBL/GenBank/DDBJ databases">
        <authorList>
            <person name="Zhirakovskaya E."/>
        </authorList>
    </citation>
    <scope>NUCLEOTIDE SEQUENCE</scope>
</reference>
<dbReference type="GO" id="GO:0046872">
    <property type="term" value="F:metal ion binding"/>
    <property type="evidence" value="ECO:0007669"/>
    <property type="project" value="UniProtKB-KW"/>
</dbReference>
<dbReference type="AlphaFoldDB" id="A0A3B1B376"/>
<name>A0A3B1B376_9ZZZZ</name>
<accession>A0A3B1B376</accession>
<feature type="domain" description="Cytochrome c" evidence="4">
    <location>
        <begin position="56"/>
        <end position="153"/>
    </location>
</feature>
<dbReference type="GO" id="GO:0020037">
    <property type="term" value="F:heme binding"/>
    <property type="evidence" value="ECO:0007669"/>
    <property type="project" value="InterPro"/>
</dbReference>
<keyword evidence="1" id="KW-0349">Heme</keyword>
<keyword evidence="3" id="KW-0408">Iron</keyword>
<dbReference type="SUPFAM" id="SSF46626">
    <property type="entry name" value="Cytochrome c"/>
    <property type="match status" value="2"/>
</dbReference>
<organism evidence="5">
    <name type="scientific">hydrothermal vent metagenome</name>
    <dbReference type="NCBI Taxonomy" id="652676"/>
    <lineage>
        <taxon>unclassified sequences</taxon>
        <taxon>metagenomes</taxon>
        <taxon>ecological metagenomes</taxon>
    </lineage>
</organism>
<dbReference type="GO" id="GO:0009055">
    <property type="term" value="F:electron transfer activity"/>
    <property type="evidence" value="ECO:0007669"/>
    <property type="project" value="InterPro"/>
</dbReference>
<protein>
    <recommendedName>
        <fullName evidence="4">Cytochrome c domain-containing protein</fullName>
    </recommendedName>
</protein>
<dbReference type="PANTHER" id="PTHR35008:SF4">
    <property type="entry name" value="BLL4482 PROTEIN"/>
    <property type="match status" value="1"/>
</dbReference>
<evidence type="ECO:0000313" key="5">
    <source>
        <dbReference type="EMBL" id="VAW99526.1"/>
    </source>
</evidence>
<dbReference type="EMBL" id="UOFR01000067">
    <property type="protein sequence ID" value="VAW99526.1"/>
    <property type="molecule type" value="Genomic_DNA"/>
</dbReference>
<dbReference type="PANTHER" id="PTHR35008">
    <property type="entry name" value="BLL4482 PROTEIN-RELATED"/>
    <property type="match status" value="1"/>
</dbReference>
<sequence length="277" mass="30989">MYIKKNTVWVLMAGVLSLFFSIQSQAVQDDKQAKVKRKPMPIDVTQYTKRPPENKATVAEGRRLYENACIFCHGAKASGKGPVAYFLSRDTAPLPRDFTLGPYKFRSTESGEPPLDEDLFRTITKGIKGYMPGFTALSVADRWKLVYYIKSLIPEDFIDVEPVPIKVVGKPVPMTAMSVQRGYLLYQKAKCWECHGGGGEGNGEKAPKLKDDWDIPAPPANLTMPSSFKAGNRPEDLYRTILSGLDGGPMPSFQDQFEGHEQDIWDLINYIRSLSTL</sequence>
<dbReference type="InterPro" id="IPR009056">
    <property type="entry name" value="Cyt_c-like_dom"/>
</dbReference>
<gene>
    <name evidence="5" type="ORF">MNBD_GAMMA21-1958</name>
</gene>
<keyword evidence="2" id="KW-0479">Metal-binding</keyword>
<dbReference type="InterPro" id="IPR051459">
    <property type="entry name" value="Cytochrome_c-type_DH"/>
</dbReference>
<dbReference type="InterPro" id="IPR036909">
    <property type="entry name" value="Cyt_c-like_dom_sf"/>
</dbReference>
<dbReference type="Pfam" id="PF00034">
    <property type="entry name" value="Cytochrom_C"/>
    <property type="match status" value="1"/>
</dbReference>
<dbReference type="PROSITE" id="PS51007">
    <property type="entry name" value="CYTC"/>
    <property type="match status" value="2"/>
</dbReference>
<dbReference type="Gene3D" id="1.10.760.10">
    <property type="entry name" value="Cytochrome c-like domain"/>
    <property type="match status" value="2"/>
</dbReference>